<comment type="cofactor">
    <cofactor evidence="8">
        <name>Zn(2+)</name>
        <dbReference type="ChEBI" id="CHEBI:29105"/>
    </cofactor>
    <text evidence="8">Binds 2 zinc ions per subunit.</text>
</comment>
<evidence type="ECO:0000313" key="11">
    <source>
        <dbReference type="EMBL" id="QFU98332.1"/>
    </source>
</evidence>
<feature type="region of interest" description="Disordered" evidence="9">
    <location>
        <begin position="1"/>
        <end position="28"/>
    </location>
</feature>
<keyword evidence="6 8" id="KW-0067">ATP-binding</keyword>
<feature type="domain" description="Primosomal protein N' 3' DNA-binding" evidence="10">
    <location>
        <begin position="43"/>
        <end position="142"/>
    </location>
</feature>
<dbReference type="EMBL" id="CP045529">
    <property type="protein sequence ID" value="QFU98332.1"/>
    <property type="molecule type" value="Genomic_DNA"/>
</dbReference>
<dbReference type="GO" id="GO:0006269">
    <property type="term" value="P:DNA replication, synthesis of primer"/>
    <property type="evidence" value="ECO:0007669"/>
    <property type="project" value="UniProtKB-KW"/>
</dbReference>
<dbReference type="Gene3D" id="3.40.50.300">
    <property type="entry name" value="P-loop containing nucleotide triphosphate hydrolases"/>
    <property type="match status" value="1"/>
</dbReference>
<keyword evidence="1 8" id="KW-0639">Primosome</keyword>
<keyword evidence="2 8" id="KW-0235">DNA replication</keyword>
<dbReference type="GO" id="GO:0043138">
    <property type="term" value="F:3'-5' DNA helicase activity"/>
    <property type="evidence" value="ECO:0007669"/>
    <property type="project" value="TreeGrafter"/>
</dbReference>
<evidence type="ECO:0000256" key="3">
    <source>
        <dbReference type="ARBA" id="ARBA00022723"/>
    </source>
</evidence>
<evidence type="ECO:0000256" key="4">
    <source>
        <dbReference type="ARBA" id="ARBA00022741"/>
    </source>
</evidence>
<keyword evidence="3 8" id="KW-0479">Metal-binding</keyword>
<evidence type="ECO:0000256" key="1">
    <source>
        <dbReference type="ARBA" id="ARBA00022515"/>
    </source>
</evidence>
<evidence type="ECO:0000256" key="8">
    <source>
        <dbReference type="HAMAP-Rule" id="MF_00983"/>
    </source>
</evidence>
<dbReference type="InterPro" id="IPR005259">
    <property type="entry name" value="PriA"/>
</dbReference>
<feature type="binding site" evidence="8">
    <location>
        <position position="431"/>
    </location>
    <ligand>
        <name>Zn(2+)</name>
        <dbReference type="ChEBI" id="CHEBI:29105"/>
        <label>1</label>
    </ligand>
</feature>
<comment type="similarity">
    <text evidence="8">Belongs to the helicase family. PriA subfamily.</text>
</comment>
<keyword evidence="7 8" id="KW-0238">DNA-binding</keyword>
<dbReference type="InterPro" id="IPR027417">
    <property type="entry name" value="P-loop_NTPase"/>
</dbReference>
<feature type="binding site" evidence="8">
    <location>
        <position position="440"/>
    </location>
    <ligand>
        <name>Zn(2+)</name>
        <dbReference type="ChEBI" id="CHEBI:29105"/>
        <label>2</label>
    </ligand>
</feature>
<evidence type="ECO:0000256" key="5">
    <source>
        <dbReference type="ARBA" id="ARBA00022833"/>
    </source>
</evidence>
<accession>A0A5P9QB81</accession>
<evidence type="ECO:0000256" key="6">
    <source>
        <dbReference type="ARBA" id="ARBA00022840"/>
    </source>
</evidence>
<evidence type="ECO:0000256" key="9">
    <source>
        <dbReference type="SAM" id="MobiDB-lite"/>
    </source>
</evidence>
<keyword evidence="12" id="KW-1185">Reference proteome</keyword>
<evidence type="ECO:0000256" key="2">
    <source>
        <dbReference type="ARBA" id="ARBA00022705"/>
    </source>
</evidence>
<keyword evidence="11" id="KW-0378">Hydrolase</keyword>
<dbReference type="Pfam" id="PF17764">
    <property type="entry name" value="PriA_3primeBD"/>
    <property type="match status" value="1"/>
</dbReference>
<feature type="binding site" evidence="8">
    <location>
        <position position="455"/>
    </location>
    <ligand>
        <name>Zn(2+)</name>
        <dbReference type="ChEBI" id="CHEBI:29105"/>
        <label>2</label>
    </ligand>
</feature>
<evidence type="ECO:0000259" key="10">
    <source>
        <dbReference type="Pfam" id="PF17764"/>
    </source>
</evidence>
<feature type="binding site" evidence="8">
    <location>
        <position position="428"/>
    </location>
    <ligand>
        <name>Zn(2+)</name>
        <dbReference type="ChEBI" id="CHEBI:29105"/>
        <label>1</label>
    </ligand>
</feature>
<reference evidence="11 12" key="1">
    <citation type="submission" date="2019-10" db="EMBL/GenBank/DDBJ databases">
        <title>Genome sequence of Luteimicrobium xylanilyticum HY-24.</title>
        <authorList>
            <person name="Kim D.Y."/>
            <person name="Park H.-Y."/>
        </authorList>
    </citation>
    <scope>NUCLEOTIDE SEQUENCE [LARGE SCALE GENOMIC DNA]</scope>
    <source>
        <strain evidence="11 12">HY-24</strain>
    </source>
</reference>
<dbReference type="InterPro" id="IPR042115">
    <property type="entry name" value="PriA_3primeBD_sf"/>
</dbReference>
<dbReference type="GO" id="GO:0003677">
    <property type="term" value="F:DNA binding"/>
    <property type="evidence" value="ECO:0007669"/>
    <property type="project" value="UniProtKB-UniRule"/>
</dbReference>
<comment type="function">
    <text evidence="8">Initiates the restart of stalled replication forks, which reloads the replicative helicase on sites other than the origin of replication. Recognizes and binds to abandoned replication forks and remodels them to uncover a helicase loading site. Promotes assembly of the primosome at these replication forks.</text>
</comment>
<keyword evidence="5 8" id="KW-0862">Zinc</keyword>
<dbReference type="RefSeq" id="WP_153022227.1">
    <property type="nucleotide sequence ID" value="NZ_BAABIH010000002.1"/>
</dbReference>
<dbReference type="GO" id="GO:0016787">
    <property type="term" value="F:hydrolase activity"/>
    <property type="evidence" value="ECO:0007669"/>
    <property type="project" value="UniProtKB-KW"/>
</dbReference>
<dbReference type="Gene3D" id="3.40.1440.60">
    <property type="entry name" value="PriA, 3(prime) DNA-binding domain"/>
    <property type="match status" value="1"/>
</dbReference>
<dbReference type="GO" id="GO:1990077">
    <property type="term" value="C:primosome complex"/>
    <property type="evidence" value="ECO:0007669"/>
    <property type="project" value="UniProtKB-UniRule"/>
</dbReference>
<evidence type="ECO:0000256" key="7">
    <source>
        <dbReference type="ARBA" id="ARBA00023125"/>
    </source>
</evidence>
<gene>
    <name evidence="8 11" type="primary">priA</name>
    <name evidence="11" type="ORF">KDY119_01844</name>
</gene>
<dbReference type="GO" id="GO:0008270">
    <property type="term" value="F:zinc ion binding"/>
    <property type="evidence" value="ECO:0007669"/>
    <property type="project" value="UniProtKB-UniRule"/>
</dbReference>
<dbReference type="AlphaFoldDB" id="A0A5P9QB81"/>
<dbReference type="InterPro" id="IPR041222">
    <property type="entry name" value="PriA_3primeBD"/>
</dbReference>
<comment type="subunit">
    <text evidence="8">Component of the replication restart primosome.</text>
</comment>
<dbReference type="KEGG" id="lxl:KDY119_01844"/>
<comment type="caution">
    <text evidence="8">As this protein does not have any detectable helicase domains, it probably does not have helicase activity.</text>
</comment>
<dbReference type="GO" id="GO:0006310">
    <property type="term" value="P:DNA recombination"/>
    <property type="evidence" value="ECO:0007669"/>
    <property type="project" value="InterPro"/>
</dbReference>
<dbReference type="GO" id="GO:0005524">
    <property type="term" value="F:ATP binding"/>
    <property type="evidence" value="ECO:0007669"/>
    <property type="project" value="UniProtKB-UniRule"/>
</dbReference>
<dbReference type="PANTHER" id="PTHR30580">
    <property type="entry name" value="PRIMOSOMAL PROTEIN N"/>
    <property type="match status" value="1"/>
</dbReference>
<dbReference type="OrthoDB" id="3177118at2"/>
<dbReference type="HAMAP" id="MF_00983">
    <property type="entry name" value="PriA"/>
    <property type="match status" value="1"/>
</dbReference>
<dbReference type="GO" id="GO:0006270">
    <property type="term" value="P:DNA replication initiation"/>
    <property type="evidence" value="ECO:0007669"/>
    <property type="project" value="TreeGrafter"/>
</dbReference>
<feature type="binding site" evidence="8">
    <location>
        <position position="467"/>
    </location>
    <ligand>
        <name>Zn(2+)</name>
        <dbReference type="ChEBI" id="CHEBI:29105"/>
        <label>1</label>
    </ligand>
</feature>
<feature type="binding site" evidence="8">
    <location>
        <position position="437"/>
    </location>
    <ligand>
        <name>Zn(2+)</name>
        <dbReference type="ChEBI" id="CHEBI:29105"/>
        <label>2</label>
    </ligand>
</feature>
<protein>
    <recommendedName>
        <fullName evidence="8">Probable replication restart protein PriA</fullName>
    </recommendedName>
    <alternativeName>
        <fullName evidence="8">Putative ATP-dependent DNA helicase PriA</fullName>
    </alternativeName>
</protein>
<feature type="binding site" evidence="8">
    <location>
        <position position="470"/>
    </location>
    <ligand>
        <name>Zn(2+)</name>
        <dbReference type="ChEBI" id="CHEBI:29105"/>
        <label>1</label>
    </ligand>
</feature>
<sequence length="715" mass="73976">MGAEPAEQLALPGLETAGAPRKARRPRATEGGIALADDLPVARVALELPPAHLDRAFDYAVPADAAETARPGVRVKVRFGAQDVGGFVVDRAASSEHGDRLVPLRRVVSPEQVLTPAVLRLARAVADRYAGTLADVLRLAVPPRHARTEQAAHADAATDPLPPLAEPPGEWRPYRGGVALLRHLAAGGAPRAAWTALPGPDPLVETGAHWAAALSEAVRVAVAAGRGALVVLPDARDVARLSRALEARGLPPWVPTAGGRVAHLTADDGPSARYAQFLAVLRGDVPVAIGTRAAAFAPVRDLGLVVCWDDTADTHAEPRAPYPHTREVLALRAELERCAFVVGSHARTTATQALVARGWAKDVVAPRAVVRDRTPRVRALTSVELAKEGPGAVARLPAPALHAVRQALESGPVLVQVPRSGYVPVVACVRCRTPARCATCHGPLGLTGGRSDPQCRWCGRLAVDWTCDECGAHGLRATAVGSGRTAEELGRAFPGVTVRVSGAATGVLDTVPARRAIVVSTPGAEPVAPGGFACALLLDAAASTAGRGLGVAQDALARWLGAAALVRPAPAGGQVLLVGDAAPAPTGALVRWDPVGLAARELDEVTELGLPPAVRMASVEGERTAVSVVVGRVGLATGDAVLGPVTLDPAASARGGRDDDGHLVLPGGEPVRVLVRVPWEQGRELARQLAASLAVRSARREGGDLRVRLDPKEIV</sequence>
<name>A0A5P9QB81_9MICO</name>
<proteinExistence type="inferred from homology"/>
<dbReference type="PANTHER" id="PTHR30580:SF0">
    <property type="entry name" value="PRIMOSOMAL PROTEIN N"/>
    <property type="match status" value="1"/>
</dbReference>
<dbReference type="GO" id="GO:0006302">
    <property type="term" value="P:double-strand break repair"/>
    <property type="evidence" value="ECO:0007669"/>
    <property type="project" value="InterPro"/>
</dbReference>
<organism evidence="11 12">
    <name type="scientific">Luteimicrobium xylanilyticum</name>
    <dbReference type="NCBI Taxonomy" id="1133546"/>
    <lineage>
        <taxon>Bacteria</taxon>
        <taxon>Bacillati</taxon>
        <taxon>Actinomycetota</taxon>
        <taxon>Actinomycetes</taxon>
        <taxon>Micrococcales</taxon>
        <taxon>Luteimicrobium</taxon>
    </lineage>
</organism>
<keyword evidence="4 8" id="KW-0547">Nucleotide-binding</keyword>
<evidence type="ECO:0000313" key="12">
    <source>
        <dbReference type="Proteomes" id="UP000326702"/>
    </source>
</evidence>
<feature type="binding site" evidence="8">
    <location>
        <position position="458"/>
    </location>
    <ligand>
        <name>Zn(2+)</name>
        <dbReference type="ChEBI" id="CHEBI:29105"/>
        <label>2</label>
    </ligand>
</feature>
<dbReference type="Proteomes" id="UP000326702">
    <property type="component" value="Chromosome"/>
</dbReference>